<dbReference type="EMBL" id="MCFD01000004">
    <property type="protein sequence ID" value="ORX71290.1"/>
    <property type="molecule type" value="Genomic_DNA"/>
</dbReference>
<reference evidence="1 2" key="1">
    <citation type="submission" date="2016-07" db="EMBL/GenBank/DDBJ databases">
        <title>Pervasive Adenine N6-methylation of Active Genes in Fungi.</title>
        <authorList>
            <consortium name="DOE Joint Genome Institute"/>
            <person name="Mondo S.J."/>
            <person name="Dannebaum R.O."/>
            <person name="Kuo R.C."/>
            <person name="Labutti K."/>
            <person name="Haridas S."/>
            <person name="Kuo A."/>
            <person name="Salamov A."/>
            <person name="Ahrendt S.R."/>
            <person name="Lipzen A."/>
            <person name="Sullivan W."/>
            <person name="Andreopoulos W.B."/>
            <person name="Clum A."/>
            <person name="Lindquist E."/>
            <person name="Daum C."/>
            <person name="Ramamoorthy G.K."/>
            <person name="Gryganskyi A."/>
            <person name="Culley D."/>
            <person name="Magnuson J.K."/>
            <person name="James T.Y."/>
            <person name="O'Malley M.A."/>
            <person name="Stajich J.E."/>
            <person name="Spatafora J.W."/>
            <person name="Visel A."/>
            <person name="Grigoriev I.V."/>
        </authorList>
    </citation>
    <scope>NUCLEOTIDE SEQUENCE [LARGE SCALE GENOMIC DNA]</scope>
    <source>
        <strain evidence="1 2">ATCC 12442</strain>
    </source>
</reference>
<evidence type="ECO:0000313" key="2">
    <source>
        <dbReference type="Proteomes" id="UP000193922"/>
    </source>
</evidence>
<proteinExistence type="predicted"/>
<feature type="non-terminal residue" evidence="1">
    <location>
        <position position="79"/>
    </location>
</feature>
<dbReference type="AlphaFoldDB" id="A0A1Y1WCM5"/>
<dbReference type="GeneID" id="63803682"/>
<keyword evidence="2" id="KW-1185">Reference proteome</keyword>
<comment type="caution">
    <text evidence="1">The sequence shown here is derived from an EMBL/GenBank/DDBJ whole genome shotgun (WGS) entry which is preliminary data.</text>
</comment>
<accession>A0A1Y1WCM5</accession>
<gene>
    <name evidence="1" type="ORF">DL89DRAFT_266301</name>
</gene>
<name>A0A1Y1WCM5_9FUNG</name>
<sequence>MEQASNQAEECLKTLMAKEKVGCGLPMDANRVIMYFHSPILSLYTFSKPRIFAYKDEIVELLDTIEYFANSDYGSASDD</sequence>
<protein>
    <submittedName>
        <fullName evidence="1">Uncharacterized protein</fullName>
    </submittedName>
</protein>
<organism evidence="1 2">
    <name type="scientific">Linderina pennispora</name>
    <dbReference type="NCBI Taxonomy" id="61395"/>
    <lineage>
        <taxon>Eukaryota</taxon>
        <taxon>Fungi</taxon>
        <taxon>Fungi incertae sedis</taxon>
        <taxon>Zoopagomycota</taxon>
        <taxon>Kickxellomycotina</taxon>
        <taxon>Kickxellomycetes</taxon>
        <taxon>Kickxellales</taxon>
        <taxon>Kickxellaceae</taxon>
        <taxon>Linderina</taxon>
    </lineage>
</organism>
<dbReference type="Proteomes" id="UP000193922">
    <property type="component" value="Unassembled WGS sequence"/>
</dbReference>
<evidence type="ECO:0000313" key="1">
    <source>
        <dbReference type="EMBL" id="ORX71290.1"/>
    </source>
</evidence>
<dbReference type="RefSeq" id="XP_040744805.1">
    <property type="nucleotide sequence ID" value="XM_040887034.1"/>
</dbReference>